<protein>
    <recommendedName>
        <fullName evidence="7">Palmitoyltransferase</fullName>
        <ecNumber evidence="7">2.3.1.225</ecNumber>
    </recommendedName>
</protein>
<comment type="domain">
    <text evidence="7">The DHHC domain is required for palmitoyltransferase activity.</text>
</comment>
<dbReference type="InterPro" id="IPR001594">
    <property type="entry name" value="Palmitoyltrfase_DHHC"/>
</dbReference>
<dbReference type="AlphaFoldDB" id="A0A6B2LJV0"/>
<dbReference type="EMBL" id="GIBP01008403">
    <property type="protein sequence ID" value="NDV37372.1"/>
    <property type="molecule type" value="Transcribed_RNA"/>
</dbReference>
<evidence type="ECO:0000259" key="8">
    <source>
        <dbReference type="Pfam" id="PF01529"/>
    </source>
</evidence>
<evidence type="ECO:0000256" key="6">
    <source>
        <dbReference type="ARBA" id="ARBA00023315"/>
    </source>
</evidence>
<name>A0A6B2LJV0_9EUKA</name>
<keyword evidence="2 7" id="KW-0808">Transferase</keyword>
<dbReference type="EC" id="2.3.1.225" evidence="7"/>
<dbReference type="PANTHER" id="PTHR22883">
    <property type="entry name" value="ZINC FINGER DHHC DOMAIN CONTAINING PROTEIN"/>
    <property type="match status" value="1"/>
</dbReference>
<keyword evidence="4 7" id="KW-1133">Transmembrane helix</keyword>
<accession>A0A6B2LJV0</accession>
<dbReference type="GO" id="GO:0005783">
    <property type="term" value="C:endoplasmic reticulum"/>
    <property type="evidence" value="ECO:0007669"/>
    <property type="project" value="TreeGrafter"/>
</dbReference>
<dbReference type="GO" id="GO:0016020">
    <property type="term" value="C:membrane"/>
    <property type="evidence" value="ECO:0007669"/>
    <property type="project" value="UniProtKB-SubCell"/>
</dbReference>
<dbReference type="GO" id="GO:0005794">
    <property type="term" value="C:Golgi apparatus"/>
    <property type="evidence" value="ECO:0007669"/>
    <property type="project" value="TreeGrafter"/>
</dbReference>
<comment type="catalytic activity">
    <reaction evidence="7">
        <text>L-cysteinyl-[protein] + hexadecanoyl-CoA = S-hexadecanoyl-L-cysteinyl-[protein] + CoA</text>
        <dbReference type="Rhea" id="RHEA:36683"/>
        <dbReference type="Rhea" id="RHEA-COMP:10131"/>
        <dbReference type="Rhea" id="RHEA-COMP:11032"/>
        <dbReference type="ChEBI" id="CHEBI:29950"/>
        <dbReference type="ChEBI" id="CHEBI:57287"/>
        <dbReference type="ChEBI" id="CHEBI:57379"/>
        <dbReference type="ChEBI" id="CHEBI:74151"/>
        <dbReference type="EC" id="2.3.1.225"/>
    </reaction>
</comment>
<comment type="similarity">
    <text evidence="7">Belongs to the DHHC palmitoyltransferase family.</text>
</comment>
<keyword evidence="3 7" id="KW-0812">Transmembrane</keyword>
<proteinExistence type="inferred from homology"/>
<sequence>METVIKGYNIELQFCTTCKIHRPPRAHHCRFCDNCVDGFDHHCPWIGNCVGKRNYRRFNYFLWAVIVTLVYFIAICVYFIVRKYGEAQTDFISFFEANPAPFCVAVYCTVILLSMLSLTFYHCGLILGGTTTYEDLKKLNVHPWDHGWKMNLYHFLCDPDIETALHDTEKIPLVPPQILTLQ</sequence>
<feature type="domain" description="Palmitoyltransferase DHHC" evidence="8">
    <location>
        <begin position="10"/>
        <end position="138"/>
    </location>
</feature>
<keyword evidence="6 7" id="KW-0012">Acyltransferase</keyword>
<evidence type="ECO:0000313" key="9">
    <source>
        <dbReference type="EMBL" id="NDV37372.1"/>
    </source>
</evidence>
<dbReference type="Pfam" id="PF01529">
    <property type="entry name" value="DHHC"/>
    <property type="match status" value="1"/>
</dbReference>
<reference evidence="9" key="1">
    <citation type="journal article" date="2020" name="J. Eukaryot. Microbiol.">
        <title>De novo Sequencing, Assembly and Annotation of the Transcriptome for the Free-Living Testate Amoeba Arcella intermedia.</title>
        <authorList>
            <person name="Ribeiro G.M."/>
            <person name="Porfirio-Sousa A.L."/>
            <person name="Maurer-Alcala X.X."/>
            <person name="Katz L.A."/>
            <person name="Lahr D.J.G."/>
        </authorList>
    </citation>
    <scope>NUCLEOTIDE SEQUENCE</scope>
</reference>
<dbReference type="GO" id="GO:0019706">
    <property type="term" value="F:protein-cysteine S-palmitoyltransferase activity"/>
    <property type="evidence" value="ECO:0007669"/>
    <property type="project" value="UniProtKB-EC"/>
</dbReference>
<organism evidence="9">
    <name type="scientific">Arcella intermedia</name>
    <dbReference type="NCBI Taxonomy" id="1963864"/>
    <lineage>
        <taxon>Eukaryota</taxon>
        <taxon>Amoebozoa</taxon>
        <taxon>Tubulinea</taxon>
        <taxon>Elardia</taxon>
        <taxon>Arcellinida</taxon>
        <taxon>Sphaerothecina</taxon>
        <taxon>Arcellidae</taxon>
        <taxon>Arcella</taxon>
    </lineage>
</organism>
<feature type="transmembrane region" description="Helical" evidence="7">
    <location>
        <begin position="60"/>
        <end position="81"/>
    </location>
</feature>
<feature type="transmembrane region" description="Helical" evidence="7">
    <location>
        <begin position="104"/>
        <end position="128"/>
    </location>
</feature>
<evidence type="ECO:0000256" key="5">
    <source>
        <dbReference type="ARBA" id="ARBA00023136"/>
    </source>
</evidence>
<dbReference type="PROSITE" id="PS50216">
    <property type="entry name" value="DHHC"/>
    <property type="match status" value="1"/>
</dbReference>
<evidence type="ECO:0000256" key="7">
    <source>
        <dbReference type="RuleBase" id="RU079119"/>
    </source>
</evidence>
<evidence type="ECO:0000256" key="3">
    <source>
        <dbReference type="ARBA" id="ARBA00022692"/>
    </source>
</evidence>
<comment type="subcellular location">
    <subcellularLocation>
        <location evidence="1">Membrane</location>
        <topology evidence="1">Multi-pass membrane protein</topology>
    </subcellularLocation>
</comment>
<dbReference type="InterPro" id="IPR039859">
    <property type="entry name" value="PFA4/ZDH16/20/ERF2-like"/>
</dbReference>
<keyword evidence="5 7" id="KW-0472">Membrane</keyword>
<evidence type="ECO:0000256" key="1">
    <source>
        <dbReference type="ARBA" id="ARBA00004141"/>
    </source>
</evidence>
<dbReference type="GO" id="GO:0006612">
    <property type="term" value="P:protein targeting to membrane"/>
    <property type="evidence" value="ECO:0007669"/>
    <property type="project" value="TreeGrafter"/>
</dbReference>
<evidence type="ECO:0000256" key="4">
    <source>
        <dbReference type="ARBA" id="ARBA00022989"/>
    </source>
</evidence>
<evidence type="ECO:0000256" key="2">
    <source>
        <dbReference type="ARBA" id="ARBA00022679"/>
    </source>
</evidence>